<accession>A0A816PB43</accession>
<evidence type="ECO:0000313" key="1">
    <source>
        <dbReference type="EMBL" id="CAF2046381.1"/>
    </source>
</evidence>
<organism evidence="1">
    <name type="scientific">Brassica napus</name>
    <name type="common">Rape</name>
    <dbReference type="NCBI Taxonomy" id="3708"/>
    <lineage>
        <taxon>Eukaryota</taxon>
        <taxon>Viridiplantae</taxon>
        <taxon>Streptophyta</taxon>
        <taxon>Embryophyta</taxon>
        <taxon>Tracheophyta</taxon>
        <taxon>Spermatophyta</taxon>
        <taxon>Magnoliopsida</taxon>
        <taxon>eudicotyledons</taxon>
        <taxon>Gunneridae</taxon>
        <taxon>Pentapetalae</taxon>
        <taxon>rosids</taxon>
        <taxon>malvids</taxon>
        <taxon>Brassicales</taxon>
        <taxon>Brassicaceae</taxon>
        <taxon>Brassiceae</taxon>
        <taxon>Brassica</taxon>
    </lineage>
</organism>
<name>A0A816PB43_BRANA</name>
<protein>
    <submittedName>
        <fullName evidence="1">(rape) hypothetical protein</fullName>
    </submittedName>
</protein>
<gene>
    <name evidence="1" type="ORF">DARMORV10_A09P42970.1</name>
</gene>
<proteinExistence type="predicted"/>
<sequence>MPRYIPRNSFSVGSSVRIPLFSCSVYMVEYEETSVYNPRECEGERMVHMVSQRLEKGGRKDRLNDTVDCVCVVDDVLFAFVRWNGIMWFDTKLSVWRRLVGRDGKQLPFVLHETAMAEHDGRLVVLWDGLRGENEVDNTYTKNVQCMLVSLDRSGDRILNLVPTCGTVDWSGIAATVPYSFRFLHCLAVSD</sequence>
<dbReference type="AlphaFoldDB" id="A0A816PB43"/>
<reference evidence="1" key="1">
    <citation type="submission" date="2021-01" db="EMBL/GenBank/DDBJ databases">
        <authorList>
            <consortium name="Genoscope - CEA"/>
            <person name="William W."/>
        </authorList>
    </citation>
    <scope>NUCLEOTIDE SEQUENCE</scope>
</reference>
<dbReference type="SUPFAM" id="SSF117281">
    <property type="entry name" value="Kelch motif"/>
    <property type="match status" value="1"/>
</dbReference>
<dbReference type="InterPro" id="IPR015915">
    <property type="entry name" value="Kelch-typ_b-propeller"/>
</dbReference>
<dbReference type="Proteomes" id="UP001295469">
    <property type="component" value="Chromosome A09"/>
</dbReference>
<dbReference type="EMBL" id="HG994363">
    <property type="protein sequence ID" value="CAF2046381.1"/>
    <property type="molecule type" value="Genomic_DNA"/>
</dbReference>